<evidence type="ECO:0000313" key="1">
    <source>
        <dbReference type="EMBL" id="OGL44536.1"/>
    </source>
</evidence>
<accession>A0A1F7RSK4</accession>
<dbReference type="InterPro" id="IPR019271">
    <property type="entry name" value="DUF2284_metal-binding"/>
</dbReference>
<dbReference type="AlphaFoldDB" id="A0A1F7RSK4"/>
<organism evidence="1 2">
    <name type="scientific">Candidatus Schekmanbacteria bacterium RBG_16_38_11</name>
    <dbReference type="NCBI Taxonomy" id="1817880"/>
    <lineage>
        <taxon>Bacteria</taxon>
        <taxon>Candidatus Schekmaniibacteriota</taxon>
    </lineage>
</organism>
<gene>
    <name evidence="1" type="ORF">A2149_03300</name>
</gene>
<dbReference type="Pfam" id="PF10050">
    <property type="entry name" value="DUF2284"/>
    <property type="match status" value="1"/>
</dbReference>
<evidence type="ECO:0008006" key="3">
    <source>
        <dbReference type="Google" id="ProtNLM"/>
    </source>
</evidence>
<protein>
    <recommendedName>
        <fullName evidence="3">DUF2284 domain-containing protein</fullName>
    </recommendedName>
</protein>
<dbReference type="EMBL" id="MGDF01000139">
    <property type="protein sequence ID" value="OGL44536.1"/>
    <property type="molecule type" value="Genomic_DNA"/>
</dbReference>
<sequence>MSSQPAIAYNIQAIHDCIVRDTDIFRKFNSKSEKLSLYRKKKKLLDKHPEIKKMIDAKFVSSLEPKRGKLVGKVGWLPPELIITDQRIREMCRNLFTYSKPVAEKTGIAFGPCPGVEKMSGCPMFSPGPEEMRAKLDQADIFIAMQSIYFMEPPGIPGWHDFLIRKLKKEIEKIAGVGSVTAAFGAGPCQMCHPNPCLGGGKCRAPEEHLFSLESVGIPVSQLCRDMALLTGNKDWKVRFIKYYSTSRQSHKEWKLTSGLAVKLQQKKE</sequence>
<comment type="caution">
    <text evidence="1">The sequence shown here is derived from an EMBL/GenBank/DDBJ whole genome shotgun (WGS) entry which is preliminary data.</text>
</comment>
<dbReference type="Proteomes" id="UP000178435">
    <property type="component" value="Unassembled WGS sequence"/>
</dbReference>
<evidence type="ECO:0000313" key="2">
    <source>
        <dbReference type="Proteomes" id="UP000178435"/>
    </source>
</evidence>
<proteinExistence type="predicted"/>
<name>A0A1F7RSK4_9BACT</name>
<reference evidence="1 2" key="1">
    <citation type="journal article" date="2016" name="Nat. Commun.">
        <title>Thousands of microbial genomes shed light on interconnected biogeochemical processes in an aquifer system.</title>
        <authorList>
            <person name="Anantharaman K."/>
            <person name="Brown C.T."/>
            <person name="Hug L.A."/>
            <person name="Sharon I."/>
            <person name="Castelle C.J."/>
            <person name="Probst A.J."/>
            <person name="Thomas B.C."/>
            <person name="Singh A."/>
            <person name="Wilkins M.J."/>
            <person name="Karaoz U."/>
            <person name="Brodie E.L."/>
            <person name="Williams K.H."/>
            <person name="Hubbard S.S."/>
            <person name="Banfield J.F."/>
        </authorList>
    </citation>
    <scope>NUCLEOTIDE SEQUENCE [LARGE SCALE GENOMIC DNA]</scope>
</reference>